<gene>
    <name evidence="3" type="ORF">SAY87_020080</name>
</gene>
<dbReference type="EMBL" id="JAXIOK010000012">
    <property type="protein sequence ID" value="KAK4758779.1"/>
    <property type="molecule type" value="Genomic_DNA"/>
</dbReference>
<keyword evidence="4" id="KW-1185">Reference proteome</keyword>
<dbReference type="InterPro" id="IPR001878">
    <property type="entry name" value="Znf_CCHC"/>
</dbReference>
<name>A0AAN7Q407_9MYRT</name>
<organism evidence="3 4">
    <name type="scientific">Trapa incisa</name>
    <dbReference type="NCBI Taxonomy" id="236973"/>
    <lineage>
        <taxon>Eukaryota</taxon>
        <taxon>Viridiplantae</taxon>
        <taxon>Streptophyta</taxon>
        <taxon>Embryophyta</taxon>
        <taxon>Tracheophyta</taxon>
        <taxon>Spermatophyta</taxon>
        <taxon>Magnoliopsida</taxon>
        <taxon>eudicotyledons</taxon>
        <taxon>Gunneridae</taxon>
        <taxon>Pentapetalae</taxon>
        <taxon>rosids</taxon>
        <taxon>malvids</taxon>
        <taxon>Myrtales</taxon>
        <taxon>Lythraceae</taxon>
        <taxon>Trapa</taxon>
    </lineage>
</organism>
<dbReference type="PROSITE" id="PS50158">
    <property type="entry name" value="ZF_CCHC"/>
    <property type="match status" value="3"/>
</dbReference>
<dbReference type="GO" id="GO:0008270">
    <property type="term" value="F:zinc ion binding"/>
    <property type="evidence" value="ECO:0007669"/>
    <property type="project" value="UniProtKB-KW"/>
</dbReference>
<dbReference type="Proteomes" id="UP001345219">
    <property type="component" value="Chromosome 15"/>
</dbReference>
<protein>
    <recommendedName>
        <fullName evidence="2">CCHC-type domain-containing protein</fullName>
    </recommendedName>
</protein>
<keyword evidence="1" id="KW-0863">Zinc-finger</keyword>
<keyword evidence="1" id="KW-0479">Metal-binding</keyword>
<feature type="domain" description="CCHC-type" evidence="2">
    <location>
        <begin position="304"/>
        <end position="320"/>
    </location>
</feature>
<accession>A0AAN7Q407</accession>
<dbReference type="PANTHER" id="PTHR23002">
    <property type="entry name" value="ZINC FINGER CCHC DOMAIN CONTAINING PROTEIN"/>
    <property type="match status" value="1"/>
</dbReference>
<dbReference type="Gene3D" id="4.10.60.10">
    <property type="entry name" value="Zinc finger, CCHC-type"/>
    <property type="match status" value="2"/>
</dbReference>
<evidence type="ECO:0000256" key="1">
    <source>
        <dbReference type="PROSITE-ProRule" id="PRU00047"/>
    </source>
</evidence>
<dbReference type="GO" id="GO:0003676">
    <property type="term" value="F:nucleic acid binding"/>
    <property type="evidence" value="ECO:0007669"/>
    <property type="project" value="InterPro"/>
</dbReference>
<feature type="domain" description="CCHC-type" evidence="2">
    <location>
        <begin position="278"/>
        <end position="293"/>
    </location>
</feature>
<keyword evidence="1" id="KW-0862">Zinc</keyword>
<dbReference type="AlphaFoldDB" id="A0AAN7Q407"/>
<feature type="domain" description="CCHC-type" evidence="2">
    <location>
        <begin position="336"/>
        <end position="351"/>
    </location>
</feature>
<evidence type="ECO:0000313" key="4">
    <source>
        <dbReference type="Proteomes" id="UP001345219"/>
    </source>
</evidence>
<evidence type="ECO:0000259" key="2">
    <source>
        <dbReference type="PROSITE" id="PS50158"/>
    </source>
</evidence>
<comment type="caution">
    <text evidence="3">The sequence shown here is derived from an EMBL/GenBank/DDBJ whole genome shotgun (WGS) entry which is preliminary data.</text>
</comment>
<reference evidence="3 4" key="1">
    <citation type="journal article" date="2023" name="Hortic Res">
        <title>Pangenome of water caltrop reveals structural variations and asymmetric subgenome divergence after allopolyploidization.</title>
        <authorList>
            <person name="Zhang X."/>
            <person name="Chen Y."/>
            <person name="Wang L."/>
            <person name="Yuan Y."/>
            <person name="Fang M."/>
            <person name="Shi L."/>
            <person name="Lu R."/>
            <person name="Comes H.P."/>
            <person name="Ma Y."/>
            <person name="Chen Y."/>
            <person name="Huang G."/>
            <person name="Zhou Y."/>
            <person name="Zheng Z."/>
            <person name="Qiu Y."/>
        </authorList>
    </citation>
    <scope>NUCLEOTIDE SEQUENCE [LARGE SCALE GENOMIC DNA]</scope>
    <source>
        <tissue evidence="3">Roots</tissue>
    </source>
</reference>
<evidence type="ECO:0000313" key="3">
    <source>
        <dbReference type="EMBL" id="KAK4758779.1"/>
    </source>
</evidence>
<sequence>MELSPKIRLHMPLLLPWSHANSFSGLLIFFPSRKRFLGGLISRSISSPAGDDTSSKPYRSQMGYDPSEELLGLDVDLPSRNAISGAPRPRSWFGPNGQYIRELPCPSCRGRGYTPCTECGIERSRMDCSQCSGKGIITCQRCLGECVIWEESIDERPWEKARSISPFKMKEDDEVDNLDIKLDVKKKSKRVYRYSPEVSLKISRSLKSLNAKTGLFTNRMKFIHQNPTLHAQRVSAIKRTKGTPAARKRASEVQKAFFSDPENRRKRSTAMKGAKFYCSYCGREGHRRHYCPELKDSLIDRRFRCRICGEKGHNRRTCRSLGLISTKERVTRLHCCTICGRKGHNQRTCPEKIGERLQARSKSDQIPPRKMYACGFCRQRGHNVRTCLHRTLAASSLEGKSEIS</sequence>
<dbReference type="SMART" id="SM00343">
    <property type="entry name" value="ZnF_C2HC"/>
    <property type="match status" value="4"/>
</dbReference>
<dbReference type="InterPro" id="IPR051714">
    <property type="entry name" value="Znf_CCHC_NABP"/>
</dbReference>
<proteinExistence type="predicted"/>
<dbReference type="SUPFAM" id="SSF57756">
    <property type="entry name" value="Retrovirus zinc finger-like domains"/>
    <property type="match status" value="1"/>
</dbReference>
<dbReference type="InterPro" id="IPR036875">
    <property type="entry name" value="Znf_CCHC_sf"/>
</dbReference>